<dbReference type="AlphaFoldDB" id="A0A1F4RZG4"/>
<dbReference type="Pfam" id="PF13646">
    <property type="entry name" value="HEAT_2"/>
    <property type="match status" value="1"/>
</dbReference>
<dbReference type="SUPFAM" id="SSF48371">
    <property type="entry name" value="ARM repeat"/>
    <property type="match status" value="1"/>
</dbReference>
<organism evidence="1 2">
    <name type="scientific">candidate division WOR-1 bacterium RIFOXYB2_FULL_36_35</name>
    <dbReference type="NCBI Taxonomy" id="1802578"/>
    <lineage>
        <taxon>Bacteria</taxon>
        <taxon>Bacillati</taxon>
        <taxon>Saganbacteria</taxon>
    </lineage>
</organism>
<dbReference type="EMBL" id="MEUA01000050">
    <property type="protein sequence ID" value="OGC13578.1"/>
    <property type="molecule type" value="Genomic_DNA"/>
</dbReference>
<evidence type="ECO:0000313" key="2">
    <source>
        <dbReference type="Proteomes" id="UP000177905"/>
    </source>
</evidence>
<dbReference type="InterPro" id="IPR016024">
    <property type="entry name" value="ARM-type_fold"/>
</dbReference>
<dbReference type="Gene3D" id="1.25.10.10">
    <property type="entry name" value="Leucine-rich Repeat Variant"/>
    <property type="match status" value="1"/>
</dbReference>
<dbReference type="InterPro" id="IPR011989">
    <property type="entry name" value="ARM-like"/>
</dbReference>
<dbReference type="Proteomes" id="UP000177905">
    <property type="component" value="Unassembled WGS sequence"/>
</dbReference>
<protein>
    <recommendedName>
        <fullName evidence="3">Condensin complex subunit 1 C-terminal domain-containing protein</fullName>
    </recommendedName>
</protein>
<accession>A0A1F4RZG4</accession>
<evidence type="ECO:0000313" key="1">
    <source>
        <dbReference type="EMBL" id="OGC13578.1"/>
    </source>
</evidence>
<name>A0A1F4RZG4_UNCSA</name>
<reference evidence="1 2" key="1">
    <citation type="journal article" date="2016" name="Nat. Commun.">
        <title>Thousands of microbial genomes shed light on interconnected biogeochemical processes in an aquifer system.</title>
        <authorList>
            <person name="Anantharaman K."/>
            <person name="Brown C.T."/>
            <person name="Hug L.A."/>
            <person name="Sharon I."/>
            <person name="Castelle C.J."/>
            <person name="Probst A.J."/>
            <person name="Thomas B.C."/>
            <person name="Singh A."/>
            <person name="Wilkins M.J."/>
            <person name="Karaoz U."/>
            <person name="Brodie E.L."/>
            <person name="Williams K.H."/>
            <person name="Hubbard S.S."/>
            <person name="Banfield J.F."/>
        </authorList>
    </citation>
    <scope>NUCLEOTIDE SEQUENCE [LARGE SCALE GENOMIC DNA]</scope>
</reference>
<comment type="caution">
    <text evidence="1">The sequence shown here is derived from an EMBL/GenBank/DDBJ whole genome shotgun (WGS) entry which is preliminary data.</text>
</comment>
<proteinExistence type="predicted"/>
<evidence type="ECO:0008006" key="3">
    <source>
        <dbReference type="Google" id="ProtNLM"/>
    </source>
</evidence>
<sequence>MSIIEEILTSKVKPKEKVTLLAKELEGNKKLITDLIAYFKTASTAEKGASIEAIEYITAKNPKFAGSCLDFIVAQINGDEPRVKWEACRIIANISKEFPDETANAIPRLIINTKDDGTVVRWSAASALTKIAINNPKTQKKLLPIFSELVKKEKNSGVKNVYIKALKILGK</sequence>
<gene>
    <name evidence="1" type="ORF">A2290_08090</name>
</gene>